<dbReference type="InterPro" id="IPR043149">
    <property type="entry name" value="TagF_N"/>
</dbReference>
<dbReference type="GO" id="GO:0019350">
    <property type="term" value="P:teichoic acid biosynthetic process"/>
    <property type="evidence" value="ECO:0007669"/>
    <property type="project" value="UniProtKB-KW"/>
</dbReference>
<protein>
    <submittedName>
        <fullName evidence="7">CDP-glycerol glycerophosphotransferase family protein</fullName>
    </submittedName>
</protein>
<organism evidence="7 8">
    <name type="scientific">Alkalibacter rhizosphaerae</name>
    <dbReference type="NCBI Taxonomy" id="2815577"/>
    <lineage>
        <taxon>Bacteria</taxon>
        <taxon>Bacillati</taxon>
        <taxon>Bacillota</taxon>
        <taxon>Clostridia</taxon>
        <taxon>Eubacteriales</taxon>
        <taxon>Eubacteriaceae</taxon>
        <taxon>Alkalibacter</taxon>
    </lineage>
</organism>
<keyword evidence="3" id="KW-1003">Cell membrane</keyword>
<dbReference type="Proteomes" id="UP000663499">
    <property type="component" value="Chromosome"/>
</dbReference>
<dbReference type="PANTHER" id="PTHR37316">
    <property type="entry name" value="TEICHOIC ACID GLYCEROL-PHOSPHATE PRIMASE"/>
    <property type="match status" value="1"/>
</dbReference>
<dbReference type="EMBL" id="CP071444">
    <property type="protein sequence ID" value="QSX09298.1"/>
    <property type="molecule type" value="Genomic_DNA"/>
</dbReference>
<dbReference type="Pfam" id="PF04464">
    <property type="entry name" value="Glyphos_transf"/>
    <property type="match status" value="1"/>
</dbReference>
<keyword evidence="5" id="KW-0777">Teichoic acid biosynthesis</keyword>
<proteinExistence type="inferred from homology"/>
<dbReference type="KEGG" id="alka:J0B03_04340"/>
<keyword evidence="8" id="KW-1185">Reference proteome</keyword>
<dbReference type="GO" id="GO:0047355">
    <property type="term" value="F:CDP-glycerol glycerophosphotransferase activity"/>
    <property type="evidence" value="ECO:0007669"/>
    <property type="project" value="InterPro"/>
</dbReference>
<sequence length="383" mass="44376">MINKLRKFLVAASYQVFRHFPMKDKIVLANFSTGRLEGNLRSIYEELVDRGERRRVVLLLHRSQGNFNGKIIYLFKMIQAAWQIATSRIVVVDDYFYPLYVVTPRPETFVLQVWHACGAFKKFGYSVLDKGFGASKDFVKTVKIHSNYDMVLVSSMEVARHYADAFQTDMGKMTSLGIPRTDVFFDAAQKSDIEKRLRDKYPQIKGRKIALYAPTFRGESRFDAKSGFQLDLEAMKKALSKEWVLVVKLHPFALKDFPEGWEGDDFVVNLSETEDINELMILSDRLITDYSSVVFEYALLERPMVFFAYDLEGYIKERDFYYPYETFVPGPIVSHTEGVIQCLQDPKPDIHRVKAFKEKFFDRGDGQATKRVVDLLLERGKES</sequence>
<evidence type="ECO:0000256" key="4">
    <source>
        <dbReference type="ARBA" id="ARBA00022679"/>
    </source>
</evidence>
<accession>A0A974XGC3</accession>
<comment type="subcellular location">
    <subcellularLocation>
        <location evidence="1">Cell membrane</location>
        <topology evidence="1">Peripheral membrane protein</topology>
    </subcellularLocation>
</comment>
<evidence type="ECO:0000256" key="2">
    <source>
        <dbReference type="ARBA" id="ARBA00010488"/>
    </source>
</evidence>
<evidence type="ECO:0000256" key="6">
    <source>
        <dbReference type="ARBA" id="ARBA00023136"/>
    </source>
</evidence>
<comment type="similarity">
    <text evidence="2">Belongs to the CDP-glycerol glycerophosphotransferase family.</text>
</comment>
<dbReference type="Gene3D" id="3.40.50.12580">
    <property type="match status" value="1"/>
</dbReference>
<dbReference type="PANTHER" id="PTHR37316:SF2">
    <property type="entry name" value="TEICHOIC ACID RIBITOL-PHOSPHATE POLYMERASE TARK"/>
    <property type="match status" value="1"/>
</dbReference>
<evidence type="ECO:0000256" key="5">
    <source>
        <dbReference type="ARBA" id="ARBA00022944"/>
    </source>
</evidence>
<dbReference type="InterPro" id="IPR007554">
    <property type="entry name" value="Glycerophosphate_synth"/>
</dbReference>
<dbReference type="Gene3D" id="3.40.50.11820">
    <property type="match status" value="1"/>
</dbReference>
<evidence type="ECO:0000313" key="7">
    <source>
        <dbReference type="EMBL" id="QSX09298.1"/>
    </source>
</evidence>
<dbReference type="InterPro" id="IPR043148">
    <property type="entry name" value="TagF_C"/>
</dbReference>
<dbReference type="SUPFAM" id="SSF53756">
    <property type="entry name" value="UDP-Glycosyltransferase/glycogen phosphorylase"/>
    <property type="match status" value="1"/>
</dbReference>
<keyword evidence="6" id="KW-0472">Membrane</keyword>
<dbReference type="InterPro" id="IPR051612">
    <property type="entry name" value="Teichoic_Acid_Biosynth"/>
</dbReference>
<dbReference type="GO" id="GO:0005886">
    <property type="term" value="C:plasma membrane"/>
    <property type="evidence" value="ECO:0007669"/>
    <property type="project" value="UniProtKB-SubCell"/>
</dbReference>
<dbReference type="AlphaFoldDB" id="A0A974XGC3"/>
<reference evidence="7" key="1">
    <citation type="submission" date="2021-03" db="EMBL/GenBank/DDBJ databases">
        <title>Alkalibacter marinus sp. nov., isolated from tidal flat sediment.</title>
        <authorList>
            <person name="Namirimu T."/>
            <person name="Yang J.-A."/>
            <person name="Yang S.-H."/>
            <person name="Kim Y.-J."/>
            <person name="Kwon K.K."/>
        </authorList>
    </citation>
    <scope>NUCLEOTIDE SEQUENCE</scope>
    <source>
        <strain evidence="7">ES005</strain>
    </source>
</reference>
<dbReference type="RefSeq" id="WP_207300635.1">
    <property type="nucleotide sequence ID" value="NZ_CP071444.1"/>
</dbReference>
<evidence type="ECO:0000256" key="3">
    <source>
        <dbReference type="ARBA" id="ARBA00022475"/>
    </source>
</evidence>
<name>A0A974XGC3_9FIRM</name>
<gene>
    <name evidence="7" type="ORF">J0B03_04340</name>
</gene>
<keyword evidence="4" id="KW-0808">Transferase</keyword>
<evidence type="ECO:0000256" key="1">
    <source>
        <dbReference type="ARBA" id="ARBA00004202"/>
    </source>
</evidence>
<evidence type="ECO:0000313" key="8">
    <source>
        <dbReference type="Proteomes" id="UP000663499"/>
    </source>
</evidence>